<dbReference type="OrthoDB" id="19656at2759"/>
<sequence length="329" mass="37053">MAKIELESTDSLIDKTEDPTVPFQYWNPISYLKAINEHRERIALPKPGQFDQLNKETKSTLLNDFFFDGARADLTKVLSPNFQVMHTFQLGLPGSPSSFNLAAVYANEKTLMHGTMDTEGNLQSRFHYSWTPRLTTKFQGQVMKNDSRSMLQAELEYDGTDYIVNTKMVNPSPIDFTGIYLTNYLQSVTKKLSVGAEAMVQIPMANVMESSSSFAMRYTPDDKSVWVFQTQGVNVATFSFWKKISPKCDACAELQLVSVPSQNRREAVCTVGAKYEFTSATYRAQIDSGFKVNMLLEEKIAPGFSFLISGEMDHMKGENKFGFGLQLES</sequence>
<keyword evidence="3" id="KW-0813">Transport</keyword>
<dbReference type="STRING" id="61424.A0A2T9YZ07"/>
<dbReference type="InterPro" id="IPR027246">
    <property type="entry name" value="Porin_Euk/Tom40"/>
</dbReference>
<dbReference type="GO" id="GO:0030150">
    <property type="term" value="P:protein import into mitochondrial matrix"/>
    <property type="evidence" value="ECO:0007669"/>
    <property type="project" value="InterPro"/>
</dbReference>
<evidence type="ECO:0000256" key="9">
    <source>
        <dbReference type="ARBA" id="ARBA00023136"/>
    </source>
</evidence>
<evidence type="ECO:0000256" key="5">
    <source>
        <dbReference type="ARBA" id="ARBA00022692"/>
    </source>
</evidence>
<keyword evidence="9" id="KW-0472">Membrane</keyword>
<dbReference type="CDD" id="cd07305">
    <property type="entry name" value="Porin3_Tom40"/>
    <property type="match status" value="1"/>
</dbReference>
<dbReference type="InterPro" id="IPR037930">
    <property type="entry name" value="Tom40"/>
</dbReference>
<comment type="similarity">
    <text evidence="2">Belongs to the Tom40 family.</text>
</comment>
<keyword evidence="4" id="KW-1134">Transmembrane beta strand</keyword>
<keyword evidence="7" id="KW-0653">Protein transport</keyword>
<dbReference type="EMBL" id="MBFT01000104">
    <property type="protein sequence ID" value="PVU97570.1"/>
    <property type="molecule type" value="Genomic_DNA"/>
</dbReference>
<evidence type="ECO:0008006" key="12">
    <source>
        <dbReference type="Google" id="ProtNLM"/>
    </source>
</evidence>
<name>A0A2T9YZ07_9FUNG</name>
<evidence type="ECO:0000256" key="3">
    <source>
        <dbReference type="ARBA" id="ARBA00022448"/>
    </source>
</evidence>
<keyword evidence="6" id="KW-1000">Mitochondrion outer membrane</keyword>
<dbReference type="Gene3D" id="2.40.160.10">
    <property type="entry name" value="Porin"/>
    <property type="match status" value="1"/>
</dbReference>
<evidence type="ECO:0000313" key="11">
    <source>
        <dbReference type="Proteomes" id="UP000245699"/>
    </source>
</evidence>
<evidence type="ECO:0000256" key="4">
    <source>
        <dbReference type="ARBA" id="ARBA00022452"/>
    </source>
</evidence>
<reference evidence="10 11" key="1">
    <citation type="journal article" date="2018" name="MBio">
        <title>Comparative Genomics Reveals the Core Gene Toolbox for the Fungus-Insect Symbiosis.</title>
        <authorList>
            <person name="Wang Y."/>
            <person name="Stata M."/>
            <person name="Wang W."/>
            <person name="Stajich J.E."/>
            <person name="White M.M."/>
            <person name="Moncalvo J.M."/>
        </authorList>
    </citation>
    <scope>NUCLEOTIDE SEQUENCE [LARGE SCALE GENOMIC DNA]</scope>
    <source>
        <strain evidence="10 11">AUS-77-4</strain>
    </source>
</reference>
<proteinExistence type="inferred from homology"/>
<evidence type="ECO:0000256" key="7">
    <source>
        <dbReference type="ARBA" id="ARBA00022927"/>
    </source>
</evidence>
<evidence type="ECO:0000256" key="6">
    <source>
        <dbReference type="ARBA" id="ARBA00022787"/>
    </source>
</evidence>
<gene>
    <name evidence="10" type="ORF">BB559_001980</name>
</gene>
<comment type="subcellular location">
    <subcellularLocation>
        <location evidence="1">Mitochondrion outer membrane</location>
        <topology evidence="1">Multi-pass membrane protein</topology>
    </subcellularLocation>
</comment>
<evidence type="ECO:0000256" key="8">
    <source>
        <dbReference type="ARBA" id="ARBA00023128"/>
    </source>
</evidence>
<keyword evidence="5" id="KW-0812">Transmembrane</keyword>
<keyword evidence="8" id="KW-0496">Mitochondrion</keyword>
<dbReference type="AlphaFoldDB" id="A0A2T9YZ07"/>
<dbReference type="GO" id="GO:0005741">
    <property type="term" value="C:mitochondrial outer membrane"/>
    <property type="evidence" value="ECO:0007669"/>
    <property type="project" value="UniProtKB-SubCell"/>
</dbReference>
<evidence type="ECO:0000313" key="10">
    <source>
        <dbReference type="EMBL" id="PVU97570.1"/>
    </source>
</evidence>
<dbReference type="Pfam" id="PF01459">
    <property type="entry name" value="Porin_3"/>
    <property type="match status" value="1"/>
</dbReference>
<protein>
    <recommendedName>
        <fullName evidence="12">Mitochondrial import receptor subunit TOM40</fullName>
    </recommendedName>
</protein>
<accession>A0A2T9YZ07</accession>
<dbReference type="Proteomes" id="UP000245699">
    <property type="component" value="Unassembled WGS sequence"/>
</dbReference>
<evidence type="ECO:0000256" key="2">
    <source>
        <dbReference type="ARBA" id="ARBA00010510"/>
    </source>
</evidence>
<organism evidence="10 11">
    <name type="scientific">Furculomyces boomerangus</name>
    <dbReference type="NCBI Taxonomy" id="61424"/>
    <lineage>
        <taxon>Eukaryota</taxon>
        <taxon>Fungi</taxon>
        <taxon>Fungi incertae sedis</taxon>
        <taxon>Zoopagomycota</taxon>
        <taxon>Kickxellomycotina</taxon>
        <taxon>Harpellomycetes</taxon>
        <taxon>Harpellales</taxon>
        <taxon>Harpellaceae</taxon>
        <taxon>Furculomyces</taxon>
    </lineage>
</organism>
<keyword evidence="11" id="KW-1185">Reference proteome</keyword>
<dbReference type="GO" id="GO:0008320">
    <property type="term" value="F:protein transmembrane transporter activity"/>
    <property type="evidence" value="ECO:0007669"/>
    <property type="project" value="InterPro"/>
</dbReference>
<dbReference type="PANTHER" id="PTHR10802">
    <property type="entry name" value="MITOCHONDRIAL IMPORT RECEPTOR SUBUNIT TOM40"/>
    <property type="match status" value="1"/>
</dbReference>
<dbReference type="InterPro" id="IPR023614">
    <property type="entry name" value="Porin_dom_sf"/>
</dbReference>
<comment type="caution">
    <text evidence="10">The sequence shown here is derived from an EMBL/GenBank/DDBJ whole genome shotgun (WGS) entry which is preliminary data.</text>
</comment>
<evidence type="ECO:0000256" key="1">
    <source>
        <dbReference type="ARBA" id="ARBA00004374"/>
    </source>
</evidence>